<reference evidence="1 2" key="1">
    <citation type="journal article" date="2018" name="Evol. Lett.">
        <title>Horizontal gene cluster transfer increased hallucinogenic mushroom diversity.</title>
        <authorList>
            <person name="Reynolds H.T."/>
            <person name="Vijayakumar V."/>
            <person name="Gluck-Thaler E."/>
            <person name="Korotkin H.B."/>
            <person name="Matheny P.B."/>
            <person name="Slot J.C."/>
        </authorList>
    </citation>
    <scope>NUCLEOTIDE SEQUENCE [LARGE SCALE GENOMIC DNA]</scope>
    <source>
        <strain evidence="1 2">2631</strain>
    </source>
</reference>
<dbReference type="EMBL" id="NHYD01003434">
    <property type="protein sequence ID" value="PPQ77753.1"/>
    <property type="molecule type" value="Genomic_DNA"/>
</dbReference>
<proteinExistence type="predicted"/>
<keyword evidence="2" id="KW-1185">Reference proteome</keyword>
<protein>
    <submittedName>
        <fullName evidence="1">Uncharacterized protein</fullName>
    </submittedName>
</protein>
<dbReference type="AlphaFoldDB" id="A0A409WGX1"/>
<name>A0A409WGX1_PSICY</name>
<organism evidence="1 2">
    <name type="scientific">Psilocybe cyanescens</name>
    <dbReference type="NCBI Taxonomy" id="93625"/>
    <lineage>
        <taxon>Eukaryota</taxon>
        <taxon>Fungi</taxon>
        <taxon>Dikarya</taxon>
        <taxon>Basidiomycota</taxon>
        <taxon>Agaricomycotina</taxon>
        <taxon>Agaricomycetes</taxon>
        <taxon>Agaricomycetidae</taxon>
        <taxon>Agaricales</taxon>
        <taxon>Agaricineae</taxon>
        <taxon>Strophariaceae</taxon>
        <taxon>Psilocybe</taxon>
    </lineage>
</organism>
<evidence type="ECO:0000313" key="1">
    <source>
        <dbReference type="EMBL" id="PPQ77753.1"/>
    </source>
</evidence>
<dbReference type="STRING" id="93625.A0A409WGX1"/>
<accession>A0A409WGX1</accession>
<gene>
    <name evidence="1" type="ORF">CVT25_011189</name>
</gene>
<sequence>MTTTTSSMPAEVDPHLFPIDIPPVGPLFLPLSSLPVSIDSAQITPTDYGAFVTKTLARGKRDTDSNTIDQKILRNCLSLASSFLMTDTTIDPQFGVITWSTGLVRLVDLVIVLHKRDELELETLSCASKACSECWTATGNWRGLAECRQCVREVGEKLKKILDNDKTYKGIEILVYFFLLTSLITGQRIYSSDAR</sequence>
<dbReference type="InParanoid" id="A0A409WGX1"/>
<dbReference type="Proteomes" id="UP000283269">
    <property type="component" value="Unassembled WGS sequence"/>
</dbReference>
<comment type="caution">
    <text evidence="1">The sequence shown here is derived from an EMBL/GenBank/DDBJ whole genome shotgun (WGS) entry which is preliminary data.</text>
</comment>
<evidence type="ECO:0000313" key="2">
    <source>
        <dbReference type="Proteomes" id="UP000283269"/>
    </source>
</evidence>
<dbReference type="OrthoDB" id="3358904at2759"/>